<dbReference type="KEGG" id="fpk:IA06_07875"/>
<dbReference type="KEGG" id="fpw:IA04_07870"/>
<dbReference type="AlphaFoldDB" id="A0A076P336"/>
<dbReference type="PANTHER" id="PTHR22916">
    <property type="entry name" value="GLYCOSYLTRANSFERASE"/>
    <property type="match status" value="1"/>
</dbReference>
<gene>
    <name evidence="3" type="ORF">H0H26_07680</name>
</gene>
<dbReference type="InterPro" id="IPR029044">
    <property type="entry name" value="Nucleotide-diphossugar_trans"/>
</dbReference>
<dbReference type="OMA" id="FICILEY"/>
<dbReference type="GeneID" id="66552171"/>
<dbReference type="InterPro" id="IPR001173">
    <property type="entry name" value="Glyco_trans_2-like"/>
</dbReference>
<dbReference type="Pfam" id="PF00535">
    <property type="entry name" value="Glycos_transf_2"/>
    <property type="match status" value="1"/>
</dbReference>
<dbReference type="RefSeq" id="WP_011963754.1">
    <property type="nucleotide sequence ID" value="NZ_CBCRUL010000005.1"/>
</dbReference>
<dbReference type="EMBL" id="CP059075">
    <property type="protein sequence ID" value="QRE02801.1"/>
    <property type="molecule type" value="Genomic_DNA"/>
</dbReference>
<dbReference type="SUPFAM" id="SSF53448">
    <property type="entry name" value="Nucleotide-diphospho-sugar transferases"/>
    <property type="match status" value="1"/>
</dbReference>
<evidence type="ECO:0000256" key="1">
    <source>
        <dbReference type="ARBA" id="ARBA00022676"/>
    </source>
</evidence>
<evidence type="ECO:0000313" key="4">
    <source>
        <dbReference type="Proteomes" id="UP000596329"/>
    </source>
</evidence>
<keyword evidence="1" id="KW-0328">Glycosyltransferase</keyword>
<dbReference type="KEGG" id="fpc:FPSM_01167"/>
<accession>A0A076P336</accession>
<protein>
    <submittedName>
        <fullName evidence="3">Glycosyltransferase</fullName>
    </submittedName>
</protein>
<dbReference type="CDD" id="cd00761">
    <property type="entry name" value="Glyco_tranf_GTA_type"/>
    <property type="match status" value="1"/>
</dbReference>
<dbReference type="GO" id="GO:0016758">
    <property type="term" value="F:hexosyltransferase activity"/>
    <property type="evidence" value="ECO:0007669"/>
    <property type="project" value="UniProtKB-ARBA"/>
</dbReference>
<dbReference type="PANTHER" id="PTHR22916:SF51">
    <property type="entry name" value="GLYCOSYLTRANSFERASE EPSH-RELATED"/>
    <property type="match status" value="1"/>
</dbReference>
<dbReference type="Gene3D" id="3.90.550.10">
    <property type="entry name" value="Spore Coat Polysaccharide Biosynthesis Protein SpsA, Chain A"/>
    <property type="match status" value="1"/>
</dbReference>
<reference evidence="3 4" key="1">
    <citation type="submission" date="2020-07" db="EMBL/GenBank/DDBJ databases">
        <title>Genomic characterization of Flavobacterium psychrophilum strains.</title>
        <authorList>
            <person name="Castillo D."/>
            <person name="Jorgensen J."/>
            <person name="Middelboe M."/>
        </authorList>
    </citation>
    <scope>NUCLEOTIDE SEQUENCE [LARGE SCALE GENOMIC DNA]</scope>
    <source>
        <strain evidence="3 4">FPS-R7</strain>
    </source>
</reference>
<dbReference type="KEGG" id="fpv:IA03_07935"/>
<evidence type="ECO:0000313" key="3">
    <source>
        <dbReference type="EMBL" id="QRE02801.1"/>
    </source>
</evidence>
<sequence length="367" mass="43986">MKNLVSIIVPCYNGENYLNNTLESVFNQEYKNWECVIVNDGSTDQSSNIIDNWVKKDNRFFHHHQENQGLSTSRNNGVQLAKGEYIFFLDADDLLPSNSILDLINSIDIKSDFAVGITQMRNILTTEFLGETHHFKYTQGTLKNLNKEIILKIIEEGHCVTVMNKIYRKTFIEDNSLQFKKGILHEDYLWFFETWFLAKQISFCNKETYYYHTNNIHSITNNKKDQNIIDILKSFDIINEKYYNNIIFKNYKEIIGIYLTYFKTLILKEVNTIQINNNTLKLVHNKFKKNQYPRSKPYLSLLTENKHYIFTLLSFNTIKTINKYFEIIDSPKKYDRYKRRFILNRPLFFNFFKIKHYNKKFIWKLKI</sequence>
<evidence type="ECO:0000256" key="2">
    <source>
        <dbReference type="ARBA" id="ARBA00022679"/>
    </source>
</evidence>
<name>A0A076P336_FLAPS</name>
<dbReference type="KEGG" id="fpq:IB65_08155"/>
<proteinExistence type="predicted"/>
<organism evidence="3 4">
    <name type="scientific">Flavobacterium psychrophilum</name>
    <dbReference type="NCBI Taxonomy" id="96345"/>
    <lineage>
        <taxon>Bacteria</taxon>
        <taxon>Pseudomonadati</taxon>
        <taxon>Bacteroidota</taxon>
        <taxon>Flavobacteriia</taxon>
        <taxon>Flavobacteriales</taxon>
        <taxon>Flavobacteriaceae</taxon>
        <taxon>Flavobacterium</taxon>
    </lineage>
</organism>
<dbReference type="Proteomes" id="UP000596329">
    <property type="component" value="Chromosome"/>
</dbReference>
<keyword evidence="2 3" id="KW-0808">Transferase</keyword>